<dbReference type="RefSeq" id="XP_014158530.1">
    <property type="nucleotide sequence ID" value="XM_014303055.1"/>
</dbReference>
<evidence type="ECO:0000313" key="3">
    <source>
        <dbReference type="Proteomes" id="UP000054560"/>
    </source>
</evidence>
<dbReference type="EMBL" id="KQ241751">
    <property type="protein sequence ID" value="KNC84628.1"/>
    <property type="molecule type" value="Genomic_DNA"/>
</dbReference>
<dbReference type="Proteomes" id="UP000054560">
    <property type="component" value="Unassembled WGS sequence"/>
</dbReference>
<proteinExistence type="predicted"/>
<protein>
    <submittedName>
        <fullName evidence="2">Uncharacterized protein</fullName>
    </submittedName>
</protein>
<feature type="compositionally biased region" description="Polar residues" evidence="1">
    <location>
        <begin position="1"/>
        <end position="16"/>
    </location>
</feature>
<evidence type="ECO:0000256" key="1">
    <source>
        <dbReference type="SAM" id="MobiDB-lite"/>
    </source>
</evidence>
<dbReference type="AlphaFoldDB" id="A0A0L0G8S5"/>
<name>A0A0L0G8S5_9EUKA</name>
<organism evidence="2 3">
    <name type="scientific">Sphaeroforma arctica JP610</name>
    <dbReference type="NCBI Taxonomy" id="667725"/>
    <lineage>
        <taxon>Eukaryota</taxon>
        <taxon>Ichthyosporea</taxon>
        <taxon>Ichthyophonida</taxon>
        <taxon>Sphaeroforma</taxon>
    </lineage>
</organism>
<gene>
    <name evidence="2" type="ORF">SARC_03158</name>
</gene>
<evidence type="ECO:0000313" key="2">
    <source>
        <dbReference type="EMBL" id="KNC84628.1"/>
    </source>
</evidence>
<accession>A0A0L0G8S5</accession>
<feature type="region of interest" description="Disordered" evidence="1">
    <location>
        <begin position="1"/>
        <end position="65"/>
    </location>
</feature>
<reference evidence="2 3" key="1">
    <citation type="submission" date="2011-02" db="EMBL/GenBank/DDBJ databases">
        <title>The Genome Sequence of Sphaeroforma arctica JP610.</title>
        <authorList>
            <consortium name="The Broad Institute Genome Sequencing Platform"/>
            <person name="Russ C."/>
            <person name="Cuomo C."/>
            <person name="Young S.K."/>
            <person name="Zeng Q."/>
            <person name="Gargeya S."/>
            <person name="Alvarado L."/>
            <person name="Berlin A."/>
            <person name="Chapman S.B."/>
            <person name="Chen Z."/>
            <person name="Freedman E."/>
            <person name="Gellesch M."/>
            <person name="Goldberg J."/>
            <person name="Griggs A."/>
            <person name="Gujja S."/>
            <person name="Heilman E."/>
            <person name="Heiman D."/>
            <person name="Howarth C."/>
            <person name="Mehta T."/>
            <person name="Neiman D."/>
            <person name="Pearson M."/>
            <person name="Roberts A."/>
            <person name="Saif S."/>
            <person name="Shea T."/>
            <person name="Shenoy N."/>
            <person name="Sisk P."/>
            <person name="Stolte C."/>
            <person name="Sykes S."/>
            <person name="White J."/>
            <person name="Yandava C."/>
            <person name="Burger G."/>
            <person name="Gray M.W."/>
            <person name="Holland P.W.H."/>
            <person name="King N."/>
            <person name="Lang F.B.F."/>
            <person name="Roger A.J."/>
            <person name="Ruiz-Trillo I."/>
            <person name="Haas B."/>
            <person name="Nusbaum C."/>
            <person name="Birren B."/>
        </authorList>
    </citation>
    <scope>NUCLEOTIDE SEQUENCE [LARGE SCALE GENOMIC DNA]</scope>
    <source>
        <strain evidence="2 3">JP610</strain>
    </source>
</reference>
<dbReference type="GeneID" id="25903662"/>
<sequence length="171" mass="18545">MNSHPTSSDSASQASLPRQKKKNAAESNSEPPSYCSKVGKTAKPSPKKRPTARTSQPLLQPPVPTHLLTKVMGRAMPDKTLHEMDDITSGMGAALFVQISAAGTPEYEEEERVIAECNEYRAGLGALLDGGMNDQFFDADKVTVVDESEVSPSELAPYPKVLHNHFFLCSQ</sequence>
<dbReference type="OrthoDB" id="6783748at2759"/>
<keyword evidence="3" id="KW-1185">Reference proteome</keyword>